<reference evidence="3" key="2">
    <citation type="submission" date="2008-08" db="EMBL/GenBank/DDBJ databases">
        <authorList>
            <consortium name="Diatom Consortium"/>
            <person name="Grigoriev I."/>
            <person name="Grimwood J."/>
            <person name="Kuo A."/>
            <person name="Otillar R.P."/>
            <person name="Salamov A."/>
            <person name="Detter J.C."/>
            <person name="Lindquist E."/>
            <person name="Shapiro H."/>
            <person name="Lucas S."/>
            <person name="Glavina del Rio T."/>
            <person name="Pitluck S."/>
            <person name="Rokhsar D."/>
            <person name="Bowler C."/>
        </authorList>
    </citation>
    <scope>GENOME REANNOTATION</scope>
    <source>
        <strain evidence="3">CCAP 1055/1</strain>
    </source>
</reference>
<dbReference type="Pfam" id="PF03407">
    <property type="entry name" value="Nucleotid_trans"/>
    <property type="match status" value="1"/>
</dbReference>
<dbReference type="KEGG" id="pti:PHATRDRAFT_49150"/>
<dbReference type="PANTHER" id="PTHR47032:SF1">
    <property type="entry name" value="UDP-D-XYLOSE:L-FUCOSE ALPHA-1,3-D-XYLOSYLTRANSFERASE-RELATED"/>
    <property type="match status" value="1"/>
</dbReference>
<dbReference type="AlphaFoldDB" id="B7G9N4"/>
<feature type="domain" description="Nucleotide-diphospho-sugar transferase" evidence="1">
    <location>
        <begin position="349"/>
        <end position="571"/>
    </location>
</feature>
<dbReference type="GeneID" id="7195650"/>
<dbReference type="PaxDb" id="2850-Phatr49150"/>
<dbReference type="Proteomes" id="UP000000759">
    <property type="component" value="Chromosome 21"/>
</dbReference>
<dbReference type="PANTHER" id="PTHR47032">
    <property type="entry name" value="UDP-D-XYLOSE:L-FUCOSE ALPHA-1,3-D-XYLOSYLTRANSFERASE-RELATED"/>
    <property type="match status" value="1"/>
</dbReference>
<dbReference type="OrthoDB" id="540503at2759"/>
<dbReference type="GO" id="GO:0016757">
    <property type="term" value="F:glycosyltransferase activity"/>
    <property type="evidence" value="ECO:0007669"/>
    <property type="project" value="TreeGrafter"/>
</dbReference>
<proteinExistence type="predicted"/>
<dbReference type="InterPro" id="IPR052636">
    <property type="entry name" value="UDP-D-xylose:L-fucose_XylT"/>
</dbReference>
<dbReference type="InterPro" id="IPR005069">
    <property type="entry name" value="Nucl-diP-sugar_transferase"/>
</dbReference>
<dbReference type="GO" id="GO:0005794">
    <property type="term" value="C:Golgi apparatus"/>
    <property type="evidence" value="ECO:0007669"/>
    <property type="project" value="TreeGrafter"/>
</dbReference>
<protein>
    <recommendedName>
        <fullName evidence="1">Nucleotide-diphospho-sugar transferase domain-containing protein</fullName>
    </recommendedName>
</protein>
<dbReference type="HOGENOM" id="CLU_025479_0_0_1"/>
<dbReference type="InParanoid" id="B7G9N4"/>
<accession>B7G9N4</accession>
<dbReference type="eggNOG" id="ENOG502R34C">
    <property type="taxonomic scope" value="Eukaryota"/>
</dbReference>
<evidence type="ECO:0000259" key="1">
    <source>
        <dbReference type="Pfam" id="PF03407"/>
    </source>
</evidence>
<reference evidence="2 3" key="1">
    <citation type="journal article" date="2008" name="Nature">
        <title>The Phaeodactylum genome reveals the evolutionary history of diatom genomes.</title>
        <authorList>
            <person name="Bowler C."/>
            <person name="Allen A.E."/>
            <person name="Badger J.H."/>
            <person name="Grimwood J."/>
            <person name="Jabbari K."/>
            <person name="Kuo A."/>
            <person name="Maheswari U."/>
            <person name="Martens C."/>
            <person name="Maumus F."/>
            <person name="Otillar R.P."/>
            <person name="Rayko E."/>
            <person name="Salamov A."/>
            <person name="Vandepoele K."/>
            <person name="Beszteri B."/>
            <person name="Gruber A."/>
            <person name="Heijde M."/>
            <person name="Katinka M."/>
            <person name="Mock T."/>
            <person name="Valentin K."/>
            <person name="Verret F."/>
            <person name="Berges J.A."/>
            <person name="Brownlee C."/>
            <person name="Cadoret J.P."/>
            <person name="Chiovitti A."/>
            <person name="Choi C.J."/>
            <person name="Coesel S."/>
            <person name="De Martino A."/>
            <person name="Detter J.C."/>
            <person name="Durkin C."/>
            <person name="Falciatore A."/>
            <person name="Fournet J."/>
            <person name="Haruta M."/>
            <person name="Huysman M.J."/>
            <person name="Jenkins B.D."/>
            <person name="Jiroutova K."/>
            <person name="Jorgensen R.E."/>
            <person name="Joubert Y."/>
            <person name="Kaplan A."/>
            <person name="Kroger N."/>
            <person name="Kroth P.G."/>
            <person name="La Roche J."/>
            <person name="Lindquist E."/>
            <person name="Lommer M."/>
            <person name="Martin-Jezequel V."/>
            <person name="Lopez P.J."/>
            <person name="Lucas S."/>
            <person name="Mangogna M."/>
            <person name="McGinnis K."/>
            <person name="Medlin L.K."/>
            <person name="Montsant A."/>
            <person name="Oudot-Le Secq M.P."/>
            <person name="Napoli C."/>
            <person name="Obornik M."/>
            <person name="Parker M.S."/>
            <person name="Petit J.L."/>
            <person name="Porcel B.M."/>
            <person name="Poulsen N."/>
            <person name="Robison M."/>
            <person name="Rychlewski L."/>
            <person name="Rynearson T.A."/>
            <person name="Schmutz J."/>
            <person name="Shapiro H."/>
            <person name="Siaut M."/>
            <person name="Stanley M."/>
            <person name="Sussman M.R."/>
            <person name="Taylor A.R."/>
            <person name="Vardi A."/>
            <person name="von Dassow P."/>
            <person name="Vyverman W."/>
            <person name="Willis A."/>
            <person name="Wyrwicz L.S."/>
            <person name="Rokhsar D.S."/>
            <person name="Weissenbach J."/>
            <person name="Armbrust E.V."/>
            <person name="Green B.R."/>
            <person name="Van de Peer Y."/>
            <person name="Grigoriev I.V."/>
        </authorList>
    </citation>
    <scope>NUCLEOTIDE SEQUENCE [LARGE SCALE GENOMIC DNA]</scope>
    <source>
        <strain evidence="2 3">CCAP 1055/1</strain>
    </source>
</reference>
<evidence type="ECO:0000313" key="2">
    <source>
        <dbReference type="EMBL" id="EEC44474.1"/>
    </source>
</evidence>
<keyword evidence="3" id="KW-1185">Reference proteome</keyword>
<organism evidence="2 3">
    <name type="scientific">Phaeodactylum tricornutum (strain CCAP 1055/1)</name>
    <dbReference type="NCBI Taxonomy" id="556484"/>
    <lineage>
        <taxon>Eukaryota</taxon>
        <taxon>Sar</taxon>
        <taxon>Stramenopiles</taxon>
        <taxon>Ochrophyta</taxon>
        <taxon>Bacillariophyta</taxon>
        <taxon>Bacillariophyceae</taxon>
        <taxon>Bacillariophycidae</taxon>
        <taxon>Naviculales</taxon>
        <taxon>Phaeodactylaceae</taxon>
        <taxon>Phaeodactylum</taxon>
    </lineage>
</organism>
<evidence type="ECO:0000313" key="3">
    <source>
        <dbReference type="Proteomes" id="UP000000759"/>
    </source>
</evidence>
<sequence length="650" mass="72709">MRLTPRDSGDSGATKKANRSCLYSGSMKALSRAFLTHLLACWIGYQLGFSVQTSVTKTSTEPFVNREGASKNGVSWMNARHMEQQMQHPQAVQACPKPTPCSSQPESASFDHDNFIPAEYRSFVAGMSRVDRTDFASQYDTGIPLDIKAKANQRLEKHQQALLLHMSPLSVPDFISYRQTNSSTATRALPLLSAEDATRHCHVVQVVHVRSTLPPFQRHCVAIVPQWDDDATVHKFMRVPDDSHFASVRTGHRNGAQNTGVLNESLPARYVSRTHTEGGIYTSVPGPGRRYWDELAQYHATLPTFLKQLGPIADQAARNQTIVVMTCNQGQSELLVNFVCSCTRRGLPISHVLVFATDTETYKLAKSLGLRAWDVTSLPGAFGVRSFPTKAADAYGDLTFAALMMAKVYCVHVVLLLGYNVLFQDVDVIWYQDPVPYFETHWTTMDVIMQDDGARTKRFAPYTGNSGFYFVRNNERSLYTWAALARMGDTVAVMKSHQAVLNTVLEQQASWRGLKVKTLGRFTPEGLLFPCGFQYQKRFGVFERAGDDGKVAPIVMHMSWTYNKSDKLKYMKQMGDWYARDVCILDEDIGNAKAGEVKLEQIIATASAEAAIDHCCEVDPIVTCYYQDKPSKIPCKDSPKKEPNGIPFWE</sequence>
<dbReference type="RefSeq" id="XP_002183805.1">
    <property type="nucleotide sequence ID" value="XM_002183769.1"/>
</dbReference>
<dbReference type="EMBL" id="CM000623">
    <property type="protein sequence ID" value="EEC44474.1"/>
    <property type="molecule type" value="Genomic_DNA"/>
</dbReference>
<name>B7G9N4_PHATC</name>
<gene>
    <name evidence="2" type="ORF">PHATRDRAFT_49150</name>
</gene>